<protein>
    <submittedName>
        <fullName evidence="4">Uncharacterized protein</fullName>
    </submittedName>
</protein>
<dbReference type="PANTHER" id="PTHR36514:SF3">
    <property type="entry name" value="ASCARIS SUUM EPICUTICLIN PROTEIN RELATED"/>
    <property type="match status" value="1"/>
</dbReference>
<feature type="compositionally biased region" description="Low complexity" evidence="1">
    <location>
        <begin position="223"/>
        <end position="242"/>
    </location>
</feature>
<accession>A0AAF5D4E6</accession>
<feature type="compositionally biased region" description="Polar residues" evidence="1">
    <location>
        <begin position="388"/>
        <end position="401"/>
    </location>
</feature>
<dbReference type="WBParaSite" id="TCONS_00006616.p1">
    <property type="protein sequence ID" value="TCONS_00006616.p1"/>
    <property type="gene ID" value="XLOC_004748"/>
</dbReference>
<sequence length="401" mass="40561">MKFFNIVCIGLAASAGAKSIVSRSAGYGDEAVTPAAPAIPAPSYGAPAPAAPAPAPVEQTVTETKQEYNAVAEPPKVEQSGYRKKRGAAYGDEAVTPAPATEAPAPSYGAPAPAAPAPAPAPVEQTVTETKQEYNAVAEPPKVEQSGYRKKRGAAYGDEAVTPAPAPEAPAPSYGAPAPAAPAPAPVEQTVTETKQEYNAVVEPAKVEQSGYRKKRGAAYGDEAVTPAPATEAPAPSYGAPAPAAPAPAPVEQTVTETKQEYNAVVEPAKKKRGAAYGDEAVTPAPATEAPAPSYGAPAPAAPAPAPAPVEQTVTETKQEYNAVAEPPKVEQSGYRKKRGAAYGDEAVTPAPATEAPAPSYGAPAPAAPAPAPVEQTVTETKQEYNAVPSSSVPETQPSGY</sequence>
<reference evidence="4" key="1">
    <citation type="submission" date="2024-02" db="UniProtKB">
        <authorList>
            <consortium name="WormBaseParasite"/>
        </authorList>
    </citation>
    <scope>IDENTIFICATION</scope>
</reference>
<name>A0AAF5D4E6_STRER</name>
<evidence type="ECO:0000256" key="1">
    <source>
        <dbReference type="SAM" id="MobiDB-lite"/>
    </source>
</evidence>
<evidence type="ECO:0000256" key="2">
    <source>
        <dbReference type="SAM" id="SignalP"/>
    </source>
</evidence>
<keyword evidence="3" id="KW-1185">Reference proteome</keyword>
<dbReference type="AlphaFoldDB" id="A0AAF5D4E6"/>
<dbReference type="PANTHER" id="PTHR36514">
    <property type="entry name" value="PROTEIN CBG00436"/>
    <property type="match status" value="1"/>
</dbReference>
<organism evidence="3 4">
    <name type="scientific">Strongyloides stercoralis</name>
    <name type="common">Threadworm</name>
    <dbReference type="NCBI Taxonomy" id="6248"/>
    <lineage>
        <taxon>Eukaryota</taxon>
        <taxon>Metazoa</taxon>
        <taxon>Ecdysozoa</taxon>
        <taxon>Nematoda</taxon>
        <taxon>Chromadorea</taxon>
        <taxon>Rhabditida</taxon>
        <taxon>Tylenchina</taxon>
        <taxon>Panagrolaimomorpha</taxon>
        <taxon>Strongyloidoidea</taxon>
        <taxon>Strongyloididae</taxon>
        <taxon>Strongyloides</taxon>
    </lineage>
</organism>
<feature type="region of interest" description="Disordered" evidence="1">
    <location>
        <begin position="272"/>
        <end position="401"/>
    </location>
</feature>
<feature type="signal peptide" evidence="2">
    <location>
        <begin position="1"/>
        <end position="17"/>
    </location>
</feature>
<proteinExistence type="predicted"/>
<feature type="compositionally biased region" description="Low complexity" evidence="1">
    <location>
        <begin position="95"/>
        <end position="112"/>
    </location>
</feature>
<keyword evidence="2" id="KW-0732">Signal</keyword>
<dbReference type="Proteomes" id="UP000035681">
    <property type="component" value="Unplaced"/>
</dbReference>
<feature type="chain" id="PRO_5042024880" evidence="2">
    <location>
        <begin position="18"/>
        <end position="401"/>
    </location>
</feature>
<feature type="compositionally biased region" description="Low complexity" evidence="1">
    <location>
        <begin position="280"/>
        <end position="299"/>
    </location>
</feature>
<feature type="region of interest" description="Disordered" evidence="1">
    <location>
        <begin position="71"/>
        <end position="90"/>
    </location>
</feature>
<feature type="compositionally biased region" description="Low complexity" evidence="1">
    <location>
        <begin position="346"/>
        <end position="365"/>
    </location>
</feature>
<feature type="region of interest" description="Disordered" evidence="1">
    <location>
        <begin position="95"/>
        <end position="190"/>
    </location>
</feature>
<evidence type="ECO:0000313" key="3">
    <source>
        <dbReference type="Proteomes" id="UP000035681"/>
    </source>
</evidence>
<evidence type="ECO:0000313" key="4">
    <source>
        <dbReference type="WBParaSite" id="TCONS_00006616.p1"/>
    </source>
</evidence>
<feature type="region of interest" description="Disordered" evidence="1">
    <location>
        <begin position="205"/>
        <end position="254"/>
    </location>
</feature>